<sequence>MGLAYSNWPFDYFTLYSDGGDEAFKQSLDHLLLWSKVPPFIHWTLHGVIGLGYIGCFIKIFKPDPDQSLFEYGTLVLFVVATIMYLTNIRLGILSAEKGEWGDVDEQTGINVIAASTGLLVFVLIGILLLQFGLWYAVHADKVLKEKYLKEEAAKEAKLEKESEKTEDKTAEESETKPDSYKSKSKKSSTSGSKSSATSAQKRKA</sequence>
<dbReference type="Pfam" id="PF08229">
    <property type="entry name" value="SHR3_chaperone"/>
    <property type="match status" value="1"/>
</dbReference>
<dbReference type="Proteomes" id="UP000094565">
    <property type="component" value="Chromosome 1"/>
</dbReference>
<dbReference type="EMBL" id="CP014584">
    <property type="protein sequence ID" value="ANZ74602.1"/>
    <property type="molecule type" value="Genomic_DNA"/>
</dbReference>
<evidence type="ECO:0000313" key="3">
    <source>
        <dbReference type="EMBL" id="ANZ74602.1"/>
    </source>
</evidence>
<feature type="transmembrane region" description="Helical" evidence="2">
    <location>
        <begin position="40"/>
        <end position="60"/>
    </location>
</feature>
<proteinExistence type="predicted"/>
<dbReference type="AlphaFoldDB" id="A0A1B2J9G5"/>
<reference evidence="3 4" key="1">
    <citation type="submission" date="2016-02" db="EMBL/GenBank/DDBJ databases">
        <title>Comparative genomic and transcriptomic foundation for Pichia pastoris.</title>
        <authorList>
            <person name="Love K.R."/>
            <person name="Shah K.A."/>
            <person name="Whittaker C.A."/>
            <person name="Wu J."/>
            <person name="Bartlett M.C."/>
            <person name="Ma D."/>
            <person name="Leeson R.L."/>
            <person name="Priest M."/>
            <person name="Young S.K."/>
            <person name="Love J.C."/>
        </authorList>
    </citation>
    <scope>NUCLEOTIDE SEQUENCE [LARGE SCALE GENOMIC DNA]</scope>
    <source>
        <strain evidence="3 4">ATCC 28485</strain>
    </source>
</reference>
<name>A0A1B2J9G5_PICPA</name>
<dbReference type="GO" id="GO:0051082">
    <property type="term" value="F:unfolded protein binding"/>
    <property type="evidence" value="ECO:0007669"/>
    <property type="project" value="TreeGrafter"/>
</dbReference>
<organism evidence="3 4">
    <name type="scientific">Komagataella pastoris</name>
    <name type="common">Yeast</name>
    <name type="synonym">Pichia pastoris</name>
    <dbReference type="NCBI Taxonomy" id="4922"/>
    <lineage>
        <taxon>Eukaryota</taxon>
        <taxon>Fungi</taxon>
        <taxon>Dikarya</taxon>
        <taxon>Ascomycota</taxon>
        <taxon>Saccharomycotina</taxon>
        <taxon>Pichiomycetes</taxon>
        <taxon>Pichiales</taxon>
        <taxon>Pichiaceae</taxon>
        <taxon>Komagataella</taxon>
    </lineage>
</organism>
<keyword evidence="4" id="KW-1185">Reference proteome</keyword>
<evidence type="ECO:0000256" key="1">
    <source>
        <dbReference type="SAM" id="MobiDB-lite"/>
    </source>
</evidence>
<keyword evidence="2" id="KW-1133">Transmembrane helix</keyword>
<accession>A0A1B2J9G5</accession>
<keyword evidence="2" id="KW-0472">Membrane</keyword>
<dbReference type="PANTHER" id="PTHR28228">
    <property type="entry name" value="SECRETORY COMPONENT PROTEIN SHR3"/>
    <property type="match status" value="1"/>
</dbReference>
<feature type="transmembrane region" description="Helical" evidence="2">
    <location>
        <begin position="72"/>
        <end position="93"/>
    </location>
</feature>
<dbReference type="GO" id="GO:0005789">
    <property type="term" value="C:endoplasmic reticulum membrane"/>
    <property type="evidence" value="ECO:0007669"/>
    <property type="project" value="TreeGrafter"/>
</dbReference>
<dbReference type="InterPro" id="IPR013248">
    <property type="entry name" value="Psh3/Shr3"/>
</dbReference>
<dbReference type="GO" id="GO:0006888">
    <property type="term" value="P:endoplasmic reticulum to Golgi vesicle-mediated transport"/>
    <property type="evidence" value="ECO:0007669"/>
    <property type="project" value="TreeGrafter"/>
</dbReference>
<keyword evidence="2" id="KW-0812">Transmembrane</keyword>
<dbReference type="OrthoDB" id="5229808at2759"/>
<feature type="transmembrane region" description="Helical" evidence="2">
    <location>
        <begin position="113"/>
        <end position="138"/>
    </location>
</feature>
<feature type="compositionally biased region" description="Low complexity" evidence="1">
    <location>
        <begin position="188"/>
        <end position="205"/>
    </location>
</feature>
<dbReference type="SMART" id="SM00786">
    <property type="entry name" value="SHR3_chaperone"/>
    <property type="match status" value="1"/>
</dbReference>
<evidence type="ECO:0000313" key="4">
    <source>
        <dbReference type="Proteomes" id="UP000094565"/>
    </source>
</evidence>
<feature type="region of interest" description="Disordered" evidence="1">
    <location>
        <begin position="155"/>
        <end position="205"/>
    </location>
</feature>
<gene>
    <name evidence="3" type="primary">SHR3</name>
    <name evidence="3" type="ORF">ATY40_BA7501743</name>
</gene>
<dbReference type="PANTHER" id="PTHR28228:SF1">
    <property type="entry name" value="SECRETORY COMPONENT PROTEIN SHR3"/>
    <property type="match status" value="1"/>
</dbReference>
<feature type="compositionally biased region" description="Basic and acidic residues" evidence="1">
    <location>
        <begin position="155"/>
        <end position="182"/>
    </location>
</feature>
<evidence type="ECO:0000256" key="2">
    <source>
        <dbReference type="SAM" id="Phobius"/>
    </source>
</evidence>
<protein>
    <submittedName>
        <fullName evidence="3">BA75_01743T0</fullName>
    </submittedName>
</protein>